<evidence type="ECO:0000313" key="2">
    <source>
        <dbReference type="EMBL" id="CUO31310.1"/>
    </source>
</evidence>
<keyword evidence="1" id="KW-1133">Transmembrane helix</keyword>
<dbReference type="PANTHER" id="PTHR45661:SF3">
    <property type="entry name" value="IG-LIKE DOMAIN-CONTAINING PROTEIN"/>
    <property type="match status" value="1"/>
</dbReference>
<dbReference type="AlphaFoldDB" id="A0A174E5K9"/>
<feature type="transmembrane region" description="Helical" evidence="1">
    <location>
        <begin position="6"/>
        <end position="25"/>
    </location>
</feature>
<dbReference type="Pfam" id="PF13306">
    <property type="entry name" value="LRR_5"/>
    <property type="match status" value="1"/>
</dbReference>
<reference evidence="2 3" key="1">
    <citation type="submission" date="2015-09" db="EMBL/GenBank/DDBJ databases">
        <authorList>
            <consortium name="Pathogen Informatics"/>
        </authorList>
    </citation>
    <scope>NUCLEOTIDE SEQUENCE [LARGE SCALE GENOMIC DNA]</scope>
    <source>
        <strain evidence="2 3">2789STDY5608849</strain>
    </source>
</reference>
<dbReference type="PANTHER" id="PTHR45661">
    <property type="entry name" value="SURFACE ANTIGEN"/>
    <property type="match status" value="1"/>
</dbReference>
<evidence type="ECO:0000256" key="1">
    <source>
        <dbReference type="SAM" id="Phobius"/>
    </source>
</evidence>
<dbReference type="InterPro" id="IPR026906">
    <property type="entry name" value="LRR_5"/>
</dbReference>
<evidence type="ECO:0000313" key="3">
    <source>
        <dbReference type="Proteomes" id="UP000095706"/>
    </source>
</evidence>
<dbReference type="EMBL" id="CYYV01000007">
    <property type="protein sequence ID" value="CUO31310.1"/>
    <property type="molecule type" value="Genomic_DNA"/>
</dbReference>
<dbReference type="InterPro" id="IPR032675">
    <property type="entry name" value="LRR_dom_sf"/>
</dbReference>
<dbReference type="InterPro" id="IPR053139">
    <property type="entry name" value="Surface_bspA-like"/>
</dbReference>
<accession>A0A174E5K9</accession>
<gene>
    <name evidence="2" type="ORF">ERS852406_01708</name>
</gene>
<organism evidence="2 3">
    <name type="scientific">Fusicatenibacter saccharivorans</name>
    <dbReference type="NCBI Taxonomy" id="1150298"/>
    <lineage>
        <taxon>Bacteria</taxon>
        <taxon>Bacillati</taxon>
        <taxon>Bacillota</taxon>
        <taxon>Clostridia</taxon>
        <taxon>Lachnospirales</taxon>
        <taxon>Lachnospiraceae</taxon>
        <taxon>Fusicatenibacter</taxon>
    </lineage>
</organism>
<dbReference type="Proteomes" id="UP000095706">
    <property type="component" value="Unassembled WGS sequence"/>
</dbReference>
<keyword evidence="2" id="KW-0808">Transferase</keyword>
<dbReference type="GO" id="GO:0016746">
    <property type="term" value="F:acyltransferase activity"/>
    <property type="evidence" value="ECO:0007669"/>
    <property type="project" value="UniProtKB-KW"/>
</dbReference>
<keyword evidence="1" id="KW-0812">Transmembrane</keyword>
<protein>
    <submittedName>
        <fullName evidence="2">Predicted acyltransferase</fullName>
    </submittedName>
</protein>
<dbReference type="SUPFAM" id="SSF52058">
    <property type="entry name" value="L domain-like"/>
    <property type="match status" value="1"/>
</dbReference>
<name>A0A174E5K9_9FIRM</name>
<sequence length="565" mass="63949">MKVWILIFVCMFSMPLLVAVLHFRMRKGQILKIRQDYVKNARYFGRSFSSLVEKALPEMKNGMIMLSRQEKVLETDGNQEFVQPEIEDLVIARNTIFCPQQGDLHFQKEIYSEKDALFVKENIRLRAVYSKKRLLFGNKIRLLRWADAEHAVVVYDECDLGERVSSGEQLVIGFGNIFHSLYAPVIRLGQCPEEPDRFMEGRDPRIFRMPVTNSYEYNRHYIDDDMVTESGTVPYTIISRGDIKVIEDIILQGDIHSDGAVRIMENASVLGNIFAENDILLEKNATVLGNIFTQGNIIFEEGASAGQPNKITSVVARGTITFYGSNYVYGYVVSEGGGKILKSDREIFGEYCFPGEPVHKEKITFQDLLEYENVDFQGFRGDIYVKEAVIPEGASIIPKSQFFGCRSLEKVCLPESVSVIEDYAFADCNVLKVWESMEKLSLKSVGISAFENCYALEFISLPDSLTVIEGAAFADCVSVNKLIFSDTSLLNKIGDHAFRGCRNLKEVYLPDSVEYVGISAFRDCVSLEQISVSEKIKDQPGIAELEKNCPNARIRFREVNSVEKE</sequence>
<keyword evidence="1" id="KW-0472">Membrane</keyword>
<dbReference type="Gene3D" id="3.80.10.10">
    <property type="entry name" value="Ribonuclease Inhibitor"/>
    <property type="match status" value="1"/>
</dbReference>
<keyword evidence="2" id="KW-0012">Acyltransferase</keyword>
<proteinExistence type="predicted"/>